<dbReference type="Pfam" id="PF22178">
    <property type="entry name" value="Gp5_trimer_C"/>
    <property type="match status" value="1"/>
</dbReference>
<dbReference type="InterPro" id="IPR037026">
    <property type="entry name" value="Vgr_OB-fold_dom_sf"/>
</dbReference>
<feature type="non-terminal residue" evidence="4">
    <location>
        <position position="1"/>
    </location>
</feature>
<evidence type="ECO:0000259" key="2">
    <source>
        <dbReference type="Pfam" id="PF04717"/>
    </source>
</evidence>
<protein>
    <submittedName>
        <fullName evidence="4">Uncharacterized protein</fullName>
    </submittedName>
</protein>
<dbReference type="InterPro" id="IPR050708">
    <property type="entry name" value="T6SS_VgrG/RHS"/>
</dbReference>
<evidence type="ECO:0000313" key="5">
    <source>
        <dbReference type="Proteomes" id="UP000014463"/>
    </source>
</evidence>
<dbReference type="NCBIfam" id="TIGR01646">
    <property type="entry name" value="vgr_GE"/>
    <property type="match status" value="1"/>
</dbReference>
<dbReference type="PANTHER" id="PTHR32305">
    <property type="match status" value="1"/>
</dbReference>
<evidence type="ECO:0000313" key="4">
    <source>
        <dbReference type="EMBL" id="EPC00128.1"/>
    </source>
</evidence>
<dbReference type="InterPro" id="IPR006531">
    <property type="entry name" value="Gp5/Vgr_OB"/>
</dbReference>
<evidence type="ECO:0000259" key="3">
    <source>
        <dbReference type="Pfam" id="PF22178"/>
    </source>
</evidence>
<feature type="domain" description="Gp5/Type VI secretion system Vgr C-terminal trimerisation" evidence="3">
    <location>
        <begin position="105"/>
        <end position="207"/>
    </location>
</feature>
<feature type="domain" description="Gp5/Type VI secretion system Vgr protein OB-fold" evidence="2">
    <location>
        <begin position="20"/>
        <end position="87"/>
    </location>
</feature>
<keyword evidence="5" id="KW-1185">Reference proteome</keyword>
<dbReference type="InterPro" id="IPR006533">
    <property type="entry name" value="T6SS_Vgr_RhsGE"/>
</dbReference>
<dbReference type="SUPFAM" id="SSF69255">
    <property type="entry name" value="gp5 N-terminal domain-like"/>
    <property type="match status" value="1"/>
</dbReference>
<evidence type="ECO:0000256" key="1">
    <source>
        <dbReference type="ARBA" id="ARBA00005558"/>
    </source>
</evidence>
<reference evidence="4 5" key="1">
    <citation type="journal article" date="2013" name="Genome Announc.">
        <title>Draft genome sequence of the moderately halophilic gammaproteobacterium Halomonas anticariensis FP35.</title>
        <authorList>
            <person name="Tahrioui A."/>
            <person name="Quesada E."/>
            <person name="Llamas I."/>
        </authorList>
    </citation>
    <scope>NUCLEOTIDE SEQUENCE [LARGE SCALE GENOMIC DNA]</scope>
    <source>
        <strain evidence="5">DSM 16096 / CECT 5854 / LMG 22089 / FP35</strain>
    </source>
</reference>
<accession>S2KIE6</accession>
<dbReference type="Proteomes" id="UP000014463">
    <property type="component" value="Unassembled WGS sequence"/>
</dbReference>
<dbReference type="InterPro" id="IPR054030">
    <property type="entry name" value="Gp5_Vgr_C"/>
</dbReference>
<dbReference type="PANTHER" id="PTHR32305:SF11">
    <property type="entry name" value="TYPE VI SECRETION SYSTEM SPIKE PROTEIN VGRG3"/>
    <property type="match status" value="1"/>
</dbReference>
<dbReference type="eggNOG" id="COG3501">
    <property type="taxonomic scope" value="Bacteria"/>
</dbReference>
<dbReference type="SUPFAM" id="SSF69349">
    <property type="entry name" value="Phage fibre proteins"/>
    <property type="match status" value="1"/>
</dbReference>
<sequence length="326" mass="35314">VDGPQVAHVVGPEGEEIHCDEHGRVKVQFPWDRYAAPDDTASAWLRVSQGWAGGGYGMLALPRIGHEVIVSFLEGDPDQPLITGRTYHAANIPPYALPEHKTRTVLRTQTHQGDGFNELRFDDAKDREQIWLHAQKDLELLTEHDRTEEIRNDSHLTVKRDRIGEIDRDDHLSVHGQRHEKTDADRHLLVRGSLHVRAGQAWLSESGRELHIKAGQQVVLEAGSELTLNAGGSFLKLDGSGVTIVGPTVRMNAGGSPGRGSGQAVESPLLPGHAIPETSEDVTLKAPAAFAETQGQALALQRAASSGKALCEICADTLKTPQGGSQ</sequence>
<gene>
    <name evidence="4" type="ORF">L861_14460</name>
</gene>
<proteinExistence type="inferred from homology"/>
<dbReference type="AlphaFoldDB" id="S2KIE6"/>
<comment type="caution">
    <text evidence="4">The sequence shown here is derived from an EMBL/GenBank/DDBJ whole genome shotgun (WGS) entry which is preliminary data.</text>
</comment>
<dbReference type="InterPro" id="IPR017847">
    <property type="entry name" value="T6SS_RhsGE_Vgr_subset"/>
</dbReference>
<dbReference type="NCBIfam" id="TIGR03361">
    <property type="entry name" value="VI_Rhs_Vgr"/>
    <property type="match status" value="1"/>
</dbReference>
<dbReference type="Gene3D" id="2.40.50.230">
    <property type="entry name" value="Gp5 N-terminal domain"/>
    <property type="match status" value="1"/>
</dbReference>
<organism evidence="4 5">
    <name type="scientific">Litchfieldella anticariensis (strain DSM 16096 / CECT 5854 / CIP 108499 / LMG 22089 / FP35)</name>
    <name type="common">Halomonas anticariensis</name>
    <dbReference type="NCBI Taxonomy" id="1121939"/>
    <lineage>
        <taxon>Bacteria</taxon>
        <taxon>Pseudomonadati</taxon>
        <taxon>Pseudomonadota</taxon>
        <taxon>Gammaproteobacteria</taxon>
        <taxon>Oceanospirillales</taxon>
        <taxon>Halomonadaceae</taxon>
        <taxon>Litchfieldella</taxon>
    </lineage>
</organism>
<comment type="similarity">
    <text evidence="1">Belongs to the VgrG protein family.</text>
</comment>
<dbReference type="Pfam" id="PF04717">
    <property type="entry name" value="Phage_base_V"/>
    <property type="match status" value="1"/>
</dbReference>
<name>S2KIE6_LITA3</name>
<dbReference type="PATRIC" id="fig|1121939.11.peg.4402"/>
<dbReference type="RefSeq" id="WP_016418902.1">
    <property type="nucleotide sequence ID" value="NZ_KE332395.1"/>
</dbReference>
<dbReference type="STRING" id="1121939.L861_14460"/>
<dbReference type="EMBL" id="ASTJ01000043">
    <property type="protein sequence ID" value="EPC00128.1"/>
    <property type="molecule type" value="Genomic_DNA"/>
</dbReference>